<evidence type="ECO:0000313" key="2">
    <source>
        <dbReference type="EMBL" id="GMI85734.1"/>
    </source>
</evidence>
<protein>
    <submittedName>
        <fullName evidence="1">Uncharacterized protein</fullName>
    </submittedName>
</protein>
<organism evidence="1 3">
    <name type="scientific">Hibiscus trionum</name>
    <name type="common">Flower of an hour</name>
    <dbReference type="NCBI Taxonomy" id="183268"/>
    <lineage>
        <taxon>Eukaryota</taxon>
        <taxon>Viridiplantae</taxon>
        <taxon>Streptophyta</taxon>
        <taxon>Embryophyta</taxon>
        <taxon>Tracheophyta</taxon>
        <taxon>Spermatophyta</taxon>
        <taxon>Magnoliopsida</taxon>
        <taxon>eudicotyledons</taxon>
        <taxon>Gunneridae</taxon>
        <taxon>Pentapetalae</taxon>
        <taxon>rosids</taxon>
        <taxon>malvids</taxon>
        <taxon>Malvales</taxon>
        <taxon>Malvaceae</taxon>
        <taxon>Malvoideae</taxon>
        <taxon>Hibiscus</taxon>
    </lineage>
</organism>
<dbReference type="EMBL" id="BSYR01000020">
    <property type="protein sequence ID" value="GMI85734.1"/>
    <property type="molecule type" value="Genomic_DNA"/>
</dbReference>
<proteinExistence type="predicted"/>
<dbReference type="AlphaFoldDB" id="A0A9W7I008"/>
<gene>
    <name evidence="1" type="ORF">HRI_002242600</name>
    <name evidence="2" type="ORF">HRI_002242700</name>
</gene>
<evidence type="ECO:0000313" key="1">
    <source>
        <dbReference type="EMBL" id="GMI85733.1"/>
    </source>
</evidence>
<comment type="caution">
    <text evidence="1">The sequence shown here is derived from an EMBL/GenBank/DDBJ whole genome shotgun (WGS) entry which is preliminary data.</text>
</comment>
<dbReference type="Proteomes" id="UP001165190">
    <property type="component" value="Unassembled WGS sequence"/>
</dbReference>
<evidence type="ECO:0000313" key="3">
    <source>
        <dbReference type="Proteomes" id="UP001165190"/>
    </source>
</evidence>
<reference evidence="1" key="1">
    <citation type="submission" date="2023-05" db="EMBL/GenBank/DDBJ databases">
        <title>Genome and transcriptome analyses reveal genes involved in the formation of fine ridges on petal epidermal cells in Hibiscus trionum.</title>
        <authorList>
            <person name="Koshimizu S."/>
            <person name="Masuda S."/>
            <person name="Ishii T."/>
            <person name="Shirasu K."/>
            <person name="Hoshino A."/>
            <person name="Arita M."/>
        </authorList>
    </citation>
    <scope>NUCLEOTIDE SEQUENCE</scope>
    <source>
        <strain evidence="1">Hamamatsu line</strain>
    </source>
</reference>
<keyword evidence="3" id="KW-1185">Reference proteome</keyword>
<sequence>MDDFLAKATSTASLYKPVLECLETLSENQRKFSLQDDVQLVNVILSPHHCTYAYECDLLVFFKRKSKEC</sequence>
<dbReference type="EMBL" id="BSYR01000020">
    <property type="protein sequence ID" value="GMI85733.1"/>
    <property type="molecule type" value="Genomic_DNA"/>
</dbReference>
<accession>A0A9W7I008</accession>
<name>A0A9W7I008_HIBTR</name>